<keyword evidence="1" id="KW-0732">Signal</keyword>
<evidence type="ECO:0000313" key="4">
    <source>
        <dbReference type="Proteomes" id="UP000199249"/>
    </source>
</evidence>
<dbReference type="AlphaFoldDB" id="A0A1H3LBP4"/>
<name>A0A1H3LBP4_9BACT</name>
<dbReference type="Pfam" id="PF14240">
    <property type="entry name" value="YHYH"/>
    <property type="match status" value="2"/>
</dbReference>
<dbReference type="RefSeq" id="WP_092741805.1">
    <property type="nucleotide sequence ID" value="NZ_FNOV01000010.1"/>
</dbReference>
<dbReference type="STRING" id="651662.SAMN04488069_110181"/>
<dbReference type="OrthoDB" id="665834at2"/>
<organism evidence="3 4">
    <name type="scientific">Hymenobacter psychrophilus</name>
    <dbReference type="NCBI Taxonomy" id="651662"/>
    <lineage>
        <taxon>Bacteria</taxon>
        <taxon>Pseudomonadati</taxon>
        <taxon>Bacteroidota</taxon>
        <taxon>Cytophagia</taxon>
        <taxon>Cytophagales</taxon>
        <taxon>Hymenobacteraceae</taxon>
        <taxon>Hymenobacter</taxon>
    </lineage>
</organism>
<gene>
    <name evidence="3" type="ORF">SAMN04488069_110181</name>
</gene>
<proteinExistence type="predicted"/>
<evidence type="ECO:0000256" key="1">
    <source>
        <dbReference type="SAM" id="SignalP"/>
    </source>
</evidence>
<protein>
    <submittedName>
        <fullName evidence="3">YHYH protein</fullName>
    </submittedName>
</protein>
<dbReference type="InterPro" id="IPR025924">
    <property type="entry name" value="YHYH_dom"/>
</dbReference>
<feature type="chain" id="PRO_5011564243" evidence="1">
    <location>
        <begin position="24"/>
        <end position="249"/>
    </location>
</feature>
<dbReference type="PROSITE" id="PS51257">
    <property type="entry name" value="PROKAR_LIPOPROTEIN"/>
    <property type="match status" value="1"/>
</dbReference>
<dbReference type="Proteomes" id="UP000199249">
    <property type="component" value="Unassembled WGS sequence"/>
</dbReference>
<keyword evidence="4" id="KW-1185">Reference proteome</keyword>
<reference evidence="4" key="1">
    <citation type="submission" date="2016-10" db="EMBL/GenBank/DDBJ databases">
        <authorList>
            <person name="Varghese N."/>
            <person name="Submissions S."/>
        </authorList>
    </citation>
    <scope>NUCLEOTIDE SEQUENCE [LARGE SCALE GENOMIC DNA]</scope>
    <source>
        <strain evidence="4">CGMCC 1.8975</strain>
    </source>
</reference>
<evidence type="ECO:0000313" key="3">
    <source>
        <dbReference type="EMBL" id="SDY61599.1"/>
    </source>
</evidence>
<dbReference type="PANTHER" id="PTHR30289:SF8">
    <property type="entry name" value="YHYH DOMAIN-CONTAINING PROTEIN"/>
    <property type="match status" value="1"/>
</dbReference>
<feature type="domain" description="YHYH" evidence="2">
    <location>
        <begin position="202"/>
        <end position="235"/>
    </location>
</feature>
<dbReference type="EMBL" id="FNOV01000010">
    <property type="protein sequence ID" value="SDY61599.1"/>
    <property type="molecule type" value="Genomic_DNA"/>
</dbReference>
<accession>A0A1H3LBP4</accession>
<feature type="domain" description="YHYH" evidence="2">
    <location>
        <begin position="102"/>
        <end position="195"/>
    </location>
</feature>
<dbReference type="PANTHER" id="PTHR30289">
    <property type="entry name" value="UNCHARACTERIZED PROTEIN YBCL-RELATED"/>
    <property type="match status" value="1"/>
</dbReference>
<feature type="signal peptide" evidence="1">
    <location>
        <begin position="1"/>
        <end position="23"/>
    </location>
</feature>
<evidence type="ECO:0000259" key="2">
    <source>
        <dbReference type="Pfam" id="PF14240"/>
    </source>
</evidence>
<sequence>MRPFSLLLIPALPLLSLLACSKADDTTPATTPTTVEAAVPEVYRKIYGASSITLDGDYVVIKAKNLPDHKSPYYSGTSYEAYNGANAKFKQNPNTIREQNFTYRIPRHPQEATRKSATPLGSIGVSLNGVAFFNQYAGPAQPLTNEIDSFDQYNGHPQGTGIYHYHVEPTYLTISKGRDVLLGFLLDGFPVYGPVENGAAVTNAALDAYHGHTHATADYPAGTYHYHITNADPYLNGDGFFGTPGTITQ</sequence>